<evidence type="ECO:0000256" key="7">
    <source>
        <dbReference type="ARBA" id="ARBA00023204"/>
    </source>
</evidence>
<dbReference type="PANTHER" id="PTHR10815:SF13">
    <property type="entry name" value="METHYLATED-DNA--PROTEIN-CYSTEINE METHYLTRANSFERASE"/>
    <property type="match status" value="1"/>
</dbReference>
<dbReference type="InterPro" id="IPR036217">
    <property type="entry name" value="MethylDNA_cys_MeTrfase_DNAb"/>
</dbReference>
<feature type="domain" description="Methylated-DNA-[protein]-cysteine S-methyltransferase DNA binding" evidence="9">
    <location>
        <begin position="25"/>
        <end position="103"/>
    </location>
</feature>
<dbReference type="GO" id="GO:0003908">
    <property type="term" value="F:methylated-DNA-[protein]-cysteine S-methyltransferase activity"/>
    <property type="evidence" value="ECO:0007669"/>
    <property type="project" value="UniProtKB-EC"/>
</dbReference>
<dbReference type="CDD" id="cd06445">
    <property type="entry name" value="ATase"/>
    <property type="match status" value="1"/>
</dbReference>
<dbReference type="SUPFAM" id="SSF46767">
    <property type="entry name" value="Methylated DNA-protein cysteine methyltransferase, C-terminal domain"/>
    <property type="match status" value="1"/>
</dbReference>
<gene>
    <name evidence="10" type="ORF">SAMN04487984_0920</name>
</gene>
<evidence type="ECO:0000256" key="8">
    <source>
        <dbReference type="ARBA" id="ARBA00049348"/>
    </source>
</evidence>
<dbReference type="RefSeq" id="WP_084099065.1">
    <property type="nucleotide sequence ID" value="NZ_FWXK01000004.1"/>
</dbReference>
<keyword evidence="5 10" id="KW-0808">Transferase</keyword>
<evidence type="ECO:0000256" key="3">
    <source>
        <dbReference type="ARBA" id="ARBA00011918"/>
    </source>
</evidence>
<evidence type="ECO:0000256" key="4">
    <source>
        <dbReference type="ARBA" id="ARBA00022603"/>
    </source>
</evidence>
<evidence type="ECO:0000313" key="11">
    <source>
        <dbReference type="Proteomes" id="UP000243884"/>
    </source>
</evidence>
<dbReference type="PANTHER" id="PTHR10815">
    <property type="entry name" value="METHYLATED-DNA--PROTEIN-CYSTEINE METHYLTRANSFERASE"/>
    <property type="match status" value="1"/>
</dbReference>
<dbReference type="GO" id="GO:0032259">
    <property type="term" value="P:methylation"/>
    <property type="evidence" value="ECO:0007669"/>
    <property type="project" value="UniProtKB-KW"/>
</dbReference>
<dbReference type="STRING" id="371602.SAMN04487984_0920"/>
<organism evidence="10 11">
    <name type="scientific">Aerococcus suis</name>
    <dbReference type="NCBI Taxonomy" id="371602"/>
    <lineage>
        <taxon>Bacteria</taxon>
        <taxon>Bacillati</taxon>
        <taxon>Bacillota</taxon>
        <taxon>Bacilli</taxon>
        <taxon>Lactobacillales</taxon>
        <taxon>Aerococcaceae</taxon>
        <taxon>Aerococcus</taxon>
    </lineage>
</organism>
<keyword evidence="6" id="KW-0227">DNA damage</keyword>
<comment type="catalytic activity">
    <reaction evidence="1">
        <text>a 4-O-methyl-thymidine in DNA + L-cysteinyl-[protein] = a thymidine in DNA + S-methyl-L-cysteinyl-[protein]</text>
        <dbReference type="Rhea" id="RHEA:53428"/>
        <dbReference type="Rhea" id="RHEA-COMP:10131"/>
        <dbReference type="Rhea" id="RHEA-COMP:10132"/>
        <dbReference type="Rhea" id="RHEA-COMP:13555"/>
        <dbReference type="Rhea" id="RHEA-COMP:13556"/>
        <dbReference type="ChEBI" id="CHEBI:29950"/>
        <dbReference type="ChEBI" id="CHEBI:82612"/>
        <dbReference type="ChEBI" id="CHEBI:137386"/>
        <dbReference type="ChEBI" id="CHEBI:137387"/>
        <dbReference type="EC" id="2.1.1.63"/>
    </reaction>
</comment>
<evidence type="ECO:0000256" key="6">
    <source>
        <dbReference type="ARBA" id="ARBA00022763"/>
    </source>
</evidence>
<dbReference type="EMBL" id="FWXK01000004">
    <property type="protein sequence ID" value="SMC39956.1"/>
    <property type="molecule type" value="Genomic_DNA"/>
</dbReference>
<protein>
    <recommendedName>
        <fullName evidence="3">methylated-DNA--[protein]-cysteine S-methyltransferase</fullName>
        <ecNumber evidence="3">2.1.1.63</ecNumber>
    </recommendedName>
</protein>
<evidence type="ECO:0000313" key="10">
    <source>
        <dbReference type="EMBL" id="SMC39956.1"/>
    </source>
</evidence>
<evidence type="ECO:0000259" key="9">
    <source>
        <dbReference type="Pfam" id="PF01035"/>
    </source>
</evidence>
<proteinExistence type="inferred from homology"/>
<evidence type="ECO:0000256" key="2">
    <source>
        <dbReference type="ARBA" id="ARBA00008711"/>
    </source>
</evidence>
<reference evidence="11" key="1">
    <citation type="submission" date="2017-04" db="EMBL/GenBank/DDBJ databases">
        <authorList>
            <person name="Varghese N."/>
            <person name="Submissions S."/>
        </authorList>
    </citation>
    <scope>NUCLEOTIDE SEQUENCE [LARGE SCALE GENOMIC DNA]</scope>
    <source>
        <strain evidence="11">DSM 21500</strain>
    </source>
</reference>
<dbReference type="InterPro" id="IPR036388">
    <property type="entry name" value="WH-like_DNA-bd_sf"/>
</dbReference>
<accession>A0A1W1YV01</accession>
<keyword evidence="7" id="KW-0234">DNA repair</keyword>
<comment type="similarity">
    <text evidence="2">Belongs to the MGMT family.</text>
</comment>
<dbReference type="NCBIfam" id="TIGR00589">
    <property type="entry name" value="ogt"/>
    <property type="match status" value="1"/>
</dbReference>
<keyword evidence="4 10" id="KW-0489">Methyltransferase</keyword>
<dbReference type="Gene3D" id="1.10.10.10">
    <property type="entry name" value="Winged helix-like DNA-binding domain superfamily/Winged helix DNA-binding domain"/>
    <property type="match status" value="1"/>
</dbReference>
<dbReference type="Proteomes" id="UP000243884">
    <property type="component" value="Unassembled WGS sequence"/>
</dbReference>
<evidence type="ECO:0000256" key="5">
    <source>
        <dbReference type="ARBA" id="ARBA00022679"/>
    </source>
</evidence>
<comment type="catalytic activity">
    <reaction evidence="8">
        <text>a 6-O-methyl-2'-deoxyguanosine in DNA + L-cysteinyl-[protein] = S-methyl-L-cysteinyl-[protein] + a 2'-deoxyguanosine in DNA</text>
        <dbReference type="Rhea" id="RHEA:24000"/>
        <dbReference type="Rhea" id="RHEA-COMP:10131"/>
        <dbReference type="Rhea" id="RHEA-COMP:10132"/>
        <dbReference type="Rhea" id="RHEA-COMP:11367"/>
        <dbReference type="Rhea" id="RHEA-COMP:11368"/>
        <dbReference type="ChEBI" id="CHEBI:29950"/>
        <dbReference type="ChEBI" id="CHEBI:82612"/>
        <dbReference type="ChEBI" id="CHEBI:85445"/>
        <dbReference type="ChEBI" id="CHEBI:85448"/>
        <dbReference type="EC" id="2.1.1.63"/>
    </reaction>
</comment>
<name>A0A1W1YV01_9LACT</name>
<dbReference type="InterPro" id="IPR014048">
    <property type="entry name" value="MethylDNA_cys_MeTrfase_DNA-bd"/>
</dbReference>
<evidence type="ECO:0000256" key="1">
    <source>
        <dbReference type="ARBA" id="ARBA00001286"/>
    </source>
</evidence>
<dbReference type="EC" id="2.1.1.63" evidence="3"/>
<dbReference type="FunFam" id="1.10.10.10:FF:000214">
    <property type="entry name" value="Methylated-DNA--protein-cysteine methyltransferase"/>
    <property type="match status" value="1"/>
</dbReference>
<dbReference type="OrthoDB" id="9802228at2"/>
<sequence>MIQRYWEGNLEEHAIPIQLLCGTTFQQQVWQELLTIPRGEVRSYQEIATQLGKPKAVRAVAHAIGQNPILMFILCHRVIKHNGELGGYRGGEDLKAKLLQLEGFIINENAK</sequence>
<dbReference type="AlphaFoldDB" id="A0A1W1YV01"/>
<keyword evidence="11" id="KW-1185">Reference proteome</keyword>
<dbReference type="GO" id="GO:0006281">
    <property type="term" value="P:DNA repair"/>
    <property type="evidence" value="ECO:0007669"/>
    <property type="project" value="UniProtKB-KW"/>
</dbReference>
<dbReference type="Pfam" id="PF01035">
    <property type="entry name" value="DNA_binding_1"/>
    <property type="match status" value="1"/>
</dbReference>